<evidence type="ECO:0000313" key="1">
    <source>
        <dbReference type="EMBL" id="KAG0146813.1"/>
    </source>
</evidence>
<organism evidence="1 2">
    <name type="scientific">Cronartium quercuum f. sp. fusiforme G11</name>
    <dbReference type="NCBI Taxonomy" id="708437"/>
    <lineage>
        <taxon>Eukaryota</taxon>
        <taxon>Fungi</taxon>
        <taxon>Dikarya</taxon>
        <taxon>Basidiomycota</taxon>
        <taxon>Pucciniomycotina</taxon>
        <taxon>Pucciniomycetes</taxon>
        <taxon>Pucciniales</taxon>
        <taxon>Coleosporiaceae</taxon>
        <taxon>Cronartium</taxon>
    </lineage>
</organism>
<reference evidence="1" key="1">
    <citation type="submission" date="2013-11" db="EMBL/GenBank/DDBJ databases">
        <title>Genome sequence of the fusiform rust pathogen reveals effectors for host alternation and coevolution with pine.</title>
        <authorList>
            <consortium name="DOE Joint Genome Institute"/>
            <person name="Smith K."/>
            <person name="Pendleton A."/>
            <person name="Kubisiak T."/>
            <person name="Anderson C."/>
            <person name="Salamov A."/>
            <person name="Aerts A."/>
            <person name="Riley R."/>
            <person name="Clum A."/>
            <person name="Lindquist E."/>
            <person name="Ence D."/>
            <person name="Campbell M."/>
            <person name="Kronenberg Z."/>
            <person name="Feau N."/>
            <person name="Dhillon B."/>
            <person name="Hamelin R."/>
            <person name="Burleigh J."/>
            <person name="Smith J."/>
            <person name="Yandell M."/>
            <person name="Nelson C."/>
            <person name="Grigoriev I."/>
            <person name="Davis J."/>
        </authorList>
    </citation>
    <scope>NUCLEOTIDE SEQUENCE</scope>
    <source>
        <strain evidence="1">G11</strain>
    </source>
</reference>
<evidence type="ECO:0000313" key="2">
    <source>
        <dbReference type="Proteomes" id="UP000886653"/>
    </source>
</evidence>
<name>A0A9P6TDJ5_9BASI</name>
<dbReference type="AlphaFoldDB" id="A0A9P6TDJ5"/>
<comment type="caution">
    <text evidence="1">The sequence shown here is derived from an EMBL/GenBank/DDBJ whole genome shotgun (WGS) entry which is preliminary data.</text>
</comment>
<gene>
    <name evidence="1" type="ORF">CROQUDRAFT_92120</name>
</gene>
<keyword evidence="2" id="KW-1185">Reference proteome</keyword>
<dbReference type="Proteomes" id="UP000886653">
    <property type="component" value="Unassembled WGS sequence"/>
</dbReference>
<protein>
    <submittedName>
        <fullName evidence="1">Uncharacterized protein</fullName>
    </submittedName>
</protein>
<dbReference type="EMBL" id="MU167255">
    <property type="protein sequence ID" value="KAG0146813.1"/>
    <property type="molecule type" value="Genomic_DNA"/>
</dbReference>
<accession>A0A9P6TDJ5</accession>
<proteinExistence type="predicted"/>
<sequence>MPPDPYRIYITALDVANMDIGYMLAHITTTCLALDHPARQSEATAPTNQGLLPEDTWASKTNLTEVWEHPDEGANTDLSGHLGP</sequence>